<dbReference type="EMBL" id="MSPT01000022">
    <property type="protein sequence ID" value="ONK25752.1"/>
    <property type="molecule type" value="Genomic_DNA"/>
</dbReference>
<evidence type="ECO:0000313" key="1">
    <source>
        <dbReference type="EMBL" id="ONK25752.1"/>
    </source>
</evidence>
<evidence type="ECO:0000313" key="2">
    <source>
        <dbReference type="Proteomes" id="UP000188600"/>
    </source>
</evidence>
<name>A0AB36JRB2_9STRE</name>
<dbReference type="AlphaFoldDB" id="A0AB36JRB2"/>
<accession>A0AB36JRB2</accession>
<comment type="caution">
    <text evidence="1">The sequence shown here is derived from an EMBL/GenBank/DDBJ whole genome shotgun (WGS) entry which is preliminary data.</text>
</comment>
<dbReference type="Proteomes" id="UP000188600">
    <property type="component" value="Unassembled WGS sequence"/>
</dbReference>
<organism evidence="1 2">
    <name type="scientific">Streptococcus azizii</name>
    <dbReference type="NCBI Taxonomy" id="1579424"/>
    <lineage>
        <taxon>Bacteria</taxon>
        <taxon>Bacillati</taxon>
        <taxon>Bacillota</taxon>
        <taxon>Bacilli</taxon>
        <taxon>Lactobacillales</taxon>
        <taxon>Streptococcaceae</taxon>
        <taxon>Streptococcus</taxon>
    </lineage>
</organism>
<proteinExistence type="predicted"/>
<reference evidence="1 2" key="1">
    <citation type="submission" date="2016-12" db="EMBL/GenBank/DDBJ databases">
        <authorList>
            <person name="Gulvik C.A."/>
        </authorList>
    </citation>
    <scope>NUCLEOTIDE SEQUENCE [LARGE SCALE GENOMIC DNA]</scope>
    <source>
        <strain evidence="1 2">12-5291</strain>
    </source>
</reference>
<sequence length="93" mass="10505">MPYLIFNGIEPIISNDSFGNFKRHEYHFPNGYGASVICNKYSYGLELAVIEYLDKEWQLCYTSPITSGVVGHIAGLKELNDLLTQIYNLPGDN</sequence>
<protein>
    <submittedName>
        <fullName evidence="1">Uncharacterized protein</fullName>
    </submittedName>
</protein>
<gene>
    <name evidence="1" type="ORF">BVE86_09465</name>
</gene>